<name>A0ABR2XK02_9PEZI</name>
<dbReference type="PROSITE" id="PS52004">
    <property type="entry name" value="KS3_2"/>
    <property type="match status" value="1"/>
</dbReference>
<feature type="compositionally biased region" description="Polar residues" evidence="8">
    <location>
        <begin position="127"/>
        <end position="136"/>
    </location>
</feature>
<dbReference type="Pfam" id="PF18314">
    <property type="entry name" value="FAS_I_H"/>
    <property type="match status" value="1"/>
</dbReference>
<evidence type="ECO:0000256" key="8">
    <source>
        <dbReference type="SAM" id="MobiDB-lite"/>
    </source>
</evidence>
<feature type="domain" description="Ketosynthase family 3 (KS3)" evidence="9">
    <location>
        <begin position="1057"/>
        <end position="1583"/>
    </location>
</feature>
<dbReference type="Proteomes" id="UP001465668">
    <property type="component" value="Unassembled WGS sequence"/>
</dbReference>
<dbReference type="SUPFAM" id="SSF51735">
    <property type="entry name" value="NAD(P)-binding Rossmann-fold domains"/>
    <property type="match status" value="1"/>
</dbReference>
<dbReference type="SUPFAM" id="SSF53901">
    <property type="entry name" value="Thiolase-like"/>
    <property type="match status" value="2"/>
</dbReference>
<dbReference type="Pfam" id="PF00109">
    <property type="entry name" value="ketoacyl-synt"/>
    <property type="match status" value="1"/>
</dbReference>
<evidence type="ECO:0000256" key="5">
    <source>
        <dbReference type="ARBA" id="ARBA00022679"/>
    </source>
</evidence>
<dbReference type="InterPro" id="IPR041550">
    <property type="entry name" value="FASI_helical"/>
</dbReference>
<dbReference type="InterPro" id="IPR020841">
    <property type="entry name" value="PKS_Beta-ketoAc_synthase_dom"/>
</dbReference>
<evidence type="ECO:0000313" key="11">
    <source>
        <dbReference type="Proteomes" id="UP001465668"/>
    </source>
</evidence>
<dbReference type="PANTHER" id="PTHR10982:SF21">
    <property type="entry name" value="FATTY ACID SYNTHASE SUBUNIT BETA"/>
    <property type="match status" value="1"/>
</dbReference>
<dbReference type="Gene3D" id="3.30.70.2490">
    <property type="match status" value="1"/>
</dbReference>
<evidence type="ECO:0000256" key="4">
    <source>
        <dbReference type="ARBA" id="ARBA00022553"/>
    </source>
</evidence>
<evidence type="ECO:0000256" key="3">
    <source>
        <dbReference type="ARBA" id="ARBA00022450"/>
    </source>
</evidence>
<evidence type="ECO:0000256" key="1">
    <source>
        <dbReference type="ARBA" id="ARBA00007485"/>
    </source>
</evidence>
<dbReference type="InterPro" id="IPR002347">
    <property type="entry name" value="SDR_fam"/>
</dbReference>
<organism evidence="10 11">
    <name type="scientific">Seiridium cardinale</name>
    <dbReference type="NCBI Taxonomy" id="138064"/>
    <lineage>
        <taxon>Eukaryota</taxon>
        <taxon>Fungi</taxon>
        <taxon>Dikarya</taxon>
        <taxon>Ascomycota</taxon>
        <taxon>Pezizomycotina</taxon>
        <taxon>Sordariomycetes</taxon>
        <taxon>Xylariomycetidae</taxon>
        <taxon>Amphisphaeriales</taxon>
        <taxon>Sporocadaceae</taxon>
        <taxon>Seiridium</taxon>
    </lineage>
</organism>
<feature type="compositionally biased region" description="Low complexity" evidence="8">
    <location>
        <begin position="140"/>
        <end position="164"/>
    </location>
</feature>
<dbReference type="Gene3D" id="3.40.50.720">
    <property type="entry name" value="NAD(P)-binding Rossmann-like Domain"/>
    <property type="match status" value="1"/>
</dbReference>
<dbReference type="CDD" id="cd00828">
    <property type="entry name" value="elong_cond_enzymes"/>
    <property type="match status" value="1"/>
</dbReference>
<dbReference type="PANTHER" id="PTHR10982">
    <property type="entry name" value="MALONYL COA-ACYL CARRIER PROTEIN TRANSACYLASE"/>
    <property type="match status" value="1"/>
</dbReference>
<dbReference type="InterPro" id="IPR026025">
    <property type="entry name" value="FAS_alpha_yeast"/>
</dbReference>
<dbReference type="InterPro" id="IPR016035">
    <property type="entry name" value="Acyl_Trfase/lysoPLipase"/>
</dbReference>
<dbReference type="Gene3D" id="3.90.25.70">
    <property type="match status" value="1"/>
</dbReference>
<dbReference type="SUPFAM" id="SSF52151">
    <property type="entry name" value="FabD/lysophospholipase-like"/>
    <property type="match status" value="1"/>
</dbReference>
<dbReference type="PROSITE" id="PS00606">
    <property type="entry name" value="KS3_1"/>
    <property type="match status" value="1"/>
</dbReference>
<evidence type="ECO:0000256" key="6">
    <source>
        <dbReference type="PIRNR" id="PIRNR000454"/>
    </source>
</evidence>
<keyword evidence="7" id="KW-0175">Coiled coil</keyword>
<dbReference type="Pfam" id="PF18325">
    <property type="entry name" value="Fas_alpha_ACP"/>
    <property type="match status" value="1"/>
</dbReference>
<keyword evidence="3 6" id="KW-0596">Phosphopantetheine</keyword>
<sequence>MTIKDSQTGKNVQRTLSDQYLAYNLLVELTAHQFAFPVQWIDTQKELLDGSNNVQRIVEIGPAKILTGMAKKTSDKLVGERDQAQSKAREFLFIGNDDDARNIRFEYENMPEPTLPQAALKDKDGSKTPSTPSTPLESKASTPAVPAVTAAAAAAPGPAPASVARPPPSGSGAQEVADVDITPTDIILSLVAHKLKRGIDRVPVNDSVRTLCAGKSVLQNEIIGDLSAEFGNLPQGSEELSIEDLGTRLAAAGYSGKPGKTMKKLLERMFSLKMPAGFGQAEVEAHMLARWGIGPKRQMLILCLAITMEPPARLADADQVQEFLALAVAHYEAHAGIFLPERSAGGSDGSDGSGSSGLVQVDAASLEALKKDQTAYLRKQFQVLAKHLNIDVGADAAALSGEELNQLKEKLSGLETELDDEFLHGIRGVFDPQKQRRYASWWNWVREDIMHLLHSTAAGDNDDGDSLVSSVLSADRLNSLVSRWNPTIEKILQRYSKNSTGIAQRIASSLLDHHRTLVETEQGLAVPAYRYSQPAMAPRSSVDEAGQLQYTEVPRGPSGQNDYYSAVSVHQPPYVHLRSRKEGTWHFDTKLSGVYLSALSRGLESGLRFSAKTALVTGAGPNSIGSHLVRGLLAGGARVIVTTNRTPSSAAPFFAQMYKESGAPGSELIVLPFNAASAQDCQDLVAHIYDKTKGIGADLDLVVPFAAIPEAGRELHQLDAKSELAHRAMLTNLLRLLGHIRQAKEQSGIPNRPAAVVLPLSPNHGDFGGDGLYSESKLGLETLFNRFSSESWSSYLSIVGAVIGWTRGTGLMNANDIVAQGIEDLGVLTFTAQEMALNILALLSPKVLNLANEGPIYADLSGGLLGFEGLKESISAVRADITSRRRTNKALSEERARHVSVLSSAATPGNNPQAHQEWKRPRSNIRQDMPALLPHAEMTQNLPNLKDMIDFSRTVVVVGFSELGPWGSSRTRWQMESQGQFNQDGFTELAWVMGLIVHGNGLVIDGQPYFGWIDKETKQAVHDADIAAKYGEHILNHTGIRLVTPNGDLHKYDPAAKEFLQEIVLDDDLPQFEASESVAKAFKIRHGDKATISPTSSKPDAPWTVTLAKGTAFHIPKTVPFHQDVAAQLPKGWSPATYGIPEDVVTQVDPVTLYALCCVCEAMYSAGIKDAYELYKHINVAELGNYIGTGTGGLHATRDMYRNRGMEVPANSDVMQEMFLNSIAAWTNMLLLGAAGPIKTPVGACATAVESLDSACEAIQSGRIKAAFVGGVDDFGEEVSYEFDSMKATANAAQEREKGFLPSEASRPTSSSRAGFVEAAGCGVQFVMTAELALKMGLPVRAIVAYTQMSGDGISRSLPAPGRGVLTAARETVAAADSPLADLEYRRARLGDEVAQAKKWRQAQYEGKGSAVSKDGALIDAAAARRINDAQRMWNGDLRLLSPSTSPLRAALGAWGLSIDDVKVASFHGTSTKANDINESQLINDQMQHLGRTGGNPLLVVCQKYLTGHPKGAAAAWQLNGCMQMIESGIVPGNRNADDVDAKLREFEHLVYPSRTLDGVSIKACMLTSFGFGQKGGLVVIVSPRLLFASIAPEQYRKYQEVNVRRQRQIDRAYQLAMMDNAVFSANTKEHSAWTEWLSWNQAHFQRNLNHCEPMQKVLVAVARAV</sequence>
<feature type="region of interest" description="Disordered" evidence="8">
    <location>
        <begin position="108"/>
        <end position="175"/>
    </location>
</feature>
<gene>
    <name evidence="10" type="ORF">SCAR479_09264</name>
</gene>
<keyword evidence="11" id="KW-1185">Reference proteome</keyword>
<dbReference type="EMBL" id="JARVKM010000044">
    <property type="protein sequence ID" value="KAK9774150.1"/>
    <property type="molecule type" value="Genomic_DNA"/>
</dbReference>
<evidence type="ECO:0000313" key="10">
    <source>
        <dbReference type="EMBL" id="KAK9774150.1"/>
    </source>
</evidence>
<dbReference type="InterPro" id="IPR014030">
    <property type="entry name" value="Ketoacyl_synth_N"/>
</dbReference>
<evidence type="ECO:0000256" key="7">
    <source>
        <dbReference type="SAM" id="Coils"/>
    </source>
</evidence>
<dbReference type="InterPro" id="IPR047224">
    <property type="entry name" value="FAS_alpha_su_C"/>
</dbReference>
<dbReference type="Pfam" id="PF00106">
    <property type="entry name" value="adh_short"/>
    <property type="match status" value="1"/>
</dbReference>
<dbReference type="Pfam" id="PF02801">
    <property type="entry name" value="Ketoacyl-synt_C"/>
    <property type="match status" value="1"/>
</dbReference>
<reference evidence="10 11" key="1">
    <citation type="submission" date="2024-02" db="EMBL/GenBank/DDBJ databases">
        <title>First draft genome assembly of two strains of Seiridium cardinale.</title>
        <authorList>
            <person name="Emiliani G."/>
            <person name="Scali E."/>
        </authorList>
    </citation>
    <scope>NUCLEOTIDE SEQUENCE [LARGE SCALE GENOMIC DNA]</scope>
    <source>
        <strain evidence="10 11">BM-138-000479</strain>
    </source>
</reference>
<evidence type="ECO:0000259" key="9">
    <source>
        <dbReference type="PROSITE" id="PS52004"/>
    </source>
</evidence>
<dbReference type="EC" id="2.3.1.41" evidence="2"/>
<keyword evidence="5 6" id="KW-0808">Transferase</keyword>
<dbReference type="InterPro" id="IPR018201">
    <property type="entry name" value="Ketoacyl_synth_AS"/>
</dbReference>
<comment type="caution">
    <text evidence="10">The sequence shown here is derived from an EMBL/GenBank/DDBJ whole genome shotgun (WGS) entry which is preliminary data.</text>
</comment>
<dbReference type="InterPro" id="IPR040899">
    <property type="entry name" value="Fas_alpha_ACP"/>
</dbReference>
<comment type="similarity">
    <text evidence="1 6">Belongs to the thiolase-like superfamily. Fungal fatty acid synthetase subunit alpha family.</text>
</comment>
<protein>
    <recommendedName>
        <fullName evidence="2">beta-ketoacyl-[acyl-carrier-protein] synthase I</fullName>
        <ecNumber evidence="2">2.3.1.41</ecNumber>
    </recommendedName>
</protein>
<dbReference type="Gene3D" id="3.40.47.10">
    <property type="match status" value="1"/>
</dbReference>
<dbReference type="InterPro" id="IPR050830">
    <property type="entry name" value="Fungal_FAS"/>
</dbReference>
<dbReference type="InterPro" id="IPR014031">
    <property type="entry name" value="Ketoacyl_synth_C"/>
</dbReference>
<proteinExistence type="inferred from homology"/>
<feature type="coiled-coil region" evidence="7">
    <location>
        <begin position="397"/>
        <end position="424"/>
    </location>
</feature>
<dbReference type="InterPro" id="IPR036291">
    <property type="entry name" value="NAD(P)-bd_dom_sf"/>
</dbReference>
<accession>A0ABR2XK02</accession>
<dbReference type="PIRSF" id="PIRSF000454">
    <property type="entry name" value="FAS_yeast_alpha"/>
    <property type="match status" value="1"/>
</dbReference>
<dbReference type="InterPro" id="IPR016039">
    <property type="entry name" value="Thiolase-like"/>
</dbReference>
<dbReference type="CDD" id="cd08950">
    <property type="entry name" value="KR_fFAS_SDR_c_like"/>
    <property type="match status" value="1"/>
</dbReference>
<dbReference type="SMART" id="SM00825">
    <property type="entry name" value="PKS_KS"/>
    <property type="match status" value="1"/>
</dbReference>
<evidence type="ECO:0000256" key="2">
    <source>
        <dbReference type="ARBA" id="ARBA00013191"/>
    </source>
</evidence>
<keyword evidence="4" id="KW-0597">Phosphoprotein</keyword>